<evidence type="ECO:0000256" key="2">
    <source>
        <dbReference type="ARBA" id="ARBA00022884"/>
    </source>
</evidence>
<protein>
    <recommendedName>
        <fullName evidence="5">Pseudouridine synthase</fullName>
        <ecNumber evidence="5">5.4.99.-</ecNumber>
    </recommendedName>
</protein>
<organism evidence="7 8">
    <name type="scientific">Gehongia tenuis</name>
    <dbReference type="NCBI Taxonomy" id="2763655"/>
    <lineage>
        <taxon>Bacteria</taxon>
        <taxon>Bacillati</taxon>
        <taxon>Bacillota</taxon>
        <taxon>Clostridia</taxon>
        <taxon>Christensenellales</taxon>
        <taxon>Christensenellaceae</taxon>
        <taxon>Gehongia</taxon>
    </lineage>
</organism>
<keyword evidence="3 5" id="KW-0413">Isomerase</keyword>
<dbReference type="NCBIfam" id="TIGR00093">
    <property type="entry name" value="pseudouridine synthase"/>
    <property type="match status" value="1"/>
</dbReference>
<dbReference type="SMART" id="SM00363">
    <property type="entry name" value="S4"/>
    <property type="match status" value="1"/>
</dbReference>
<dbReference type="Proteomes" id="UP000623172">
    <property type="component" value="Unassembled WGS sequence"/>
</dbReference>
<dbReference type="InterPro" id="IPR020094">
    <property type="entry name" value="TruA/RsuA/RluB/E/F_N"/>
</dbReference>
<dbReference type="EMBL" id="JACRSR010000001">
    <property type="protein sequence ID" value="MBC8531192.1"/>
    <property type="molecule type" value="Genomic_DNA"/>
</dbReference>
<comment type="similarity">
    <text evidence="1 5">Belongs to the pseudouridine synthase RsuA family.</text>
</comment>
<evidence type="ECO:0000313" key="8">
    <source>
        <dbReference type="Proteomes" id="UP000623172"/>
    </source>
</evidence>
<keyword evidence="8" id="KW-1185">Reference proteome</keyword>
<dbReference type="PANTHER" id="PTHR47683:SF2">
    <property type="entry name" value="RNA-BINDING S4 DOMAIN-CONTAINING PROTEIN"/>
    <property type="match status" value="1"/>
</dbReference>
<dbReference type="EC" id="5.4.99.-" evidence="5"/>
<name>A0A926D4H6_9FIRM</name>
<evidence type="ECO:0000256" key="3">
    <source>
        <dbReference type="ARBA" id="ARBA00023235"/>
    </source>
</evidence>
<dbReference type="SUPFAM" id="SSF55120">
    <property type="entry name" value="Pseudouridine synthase"/>
    <property type="match status" value="1"/>
</dbReference>
<dbReference type="RefSeq" id="WP_249315363.1">
    <property type="nucleotide sequence ID" value="NZ_JACRSR010000001.1"/>
</dbReference>
<dbReference type="Gene3D" id="3.30.70.1560">
    <property type="entry name" value="Alpha-L RNA-binding motif"/>
    <property type="match status" value="1"/>
</dbReference>
<dbReference type="Gene3D" id="3.10.290.10">
    <property type="entry name" value="RNA-binding S4 domain"/>
    <property type="match status" value="1"/>
</dbReference>
<evidence type="ECO:0000256" key="4">
    <source>
        <dbReference type="PROSITE-ProRule" id="PRU00182"/>
    </source>
</evidence>
<evidence type="ECO:0000256" key="1">
    <source>
        <dbReference type="ARBA" id="ARBA00008348"/>
    </source>
</evidence>
<evidence type="ECO:0000259" key="6">
    <source>
        <dbReference type="SMART" id="SM00363"/>
    </source>
</evidence>
<sequence>MENVPKQSVRLQKFMADCGVASRRKAEEIIKAGRVLVNGQKITEMGRQIDPDRDQVMVDGVALKRPGGKKVYIAFNKPQGVLSTASDERGRPTVLDYVDVPERIYPVGRLDLDTEGLILLTNDGELAHDLTHPSVGIEKEYEALVGGILTRAQAGALERGIMLDGSKTAPAKVEIIEIREEKTHVRLVIHEGRNRQIRRMMDAVGHRVLFLRRLRVGGIHVGHLHVGAWRHLTQAEVAQLKKMVDKH</sequence>
<dbReference type="InterPro" id="IPR036986">
    <property type="entry name" value="S4_RNA-bd_sf"/>
</dbReference>
<dbReference type="AlphaFoldDB" id="A0A926D4H6"/>
<dbReference type="InterPro" id="IPR020103">
    <property type="entry name" value="PsdUridine_synth_cat_dom_sf"/>
</dbReference>
<keyword evidence="2 4" id="KW-0694">RNA-binding</keyword>
<dbReference type="Pfam" id="PF01479">
    <property type="entry name" value="S4"/>
    <property type="match status" value="1"/>
</dbReference>
<evidence type="ECO:0000313" key="7">
    <source>
        <dbReference type="EMBL" id="MBC8531192.1"/>
    </source>
</evidence>
<proteinExistence type="inferred from homology"/>
<accession>A0A926D4H6</accession>
<dbReference type="GO" id="GO:0120159">
    <property type="term" value="F:rRNA pseudouridine synthase activity"/>
    <property type="evidence" value="ECO:0007669"/>
    <property type="project" value="UniProtKB-ARBA"/>
</dbReference>
<dbReference type="GO" id="GO:0000455">
    <property type="term" value="P:enzyme-directed rRNA pseudouridine synthesis"/>
    <property type="evidence" value="ECO:0007669"/>
    <property type="project" value="UniProtKB-ARBA"/>
</dbReference>
<dbReference type="PROSITE" id="PS01149">
    <property type="entry name" value="PSI_RSU"/>
    <property type="match status" value="1"/>
</dbReference>
<evidence type="ECO:0000256" key="5">
    <source>
        <dbReference type="RuleBase" id="RU003887"/>
    </source>
</evidence>
<dbReference type="GO" id="GO:0003723">
    <property type="term" value="F:RNA binding"/>
    <property type="evidence" value="ECO:0007669"/>
    <property type="project" value="UniProtKB-KW"/>
</dbReference>
<gene>
    <name evidence="7" type="ORF">H8696_04935</name>
</gene>
<dbReference type="InterPro" id="IPR050343">
    <property type="entry name" value="RsuA_PseudoU_synthase"/>
</dbReference>
<dbReference type="InterPro" id="IPR002942">
    <property type="entry name" value="S4_RNA-bd"/>
</dbReference>
<dbReference type="Pfam" id="PF00849">
    <property type="entry name" value="PseudoU_synth_2"/>
    <property type="match status" value="1"/>
</dbReference>
<dbReference type="CDD" id="cd00165">
    <property type="entry name" value="S4"/>
    <property type="match status" value="1"/>
</dbReference>
<dbReference type="GO" id="GO:0005829">
    <property type="term" value="C:cytosol"/>
    <property type="evidence" value="ECO:0007669"/>
    <property type="project" value="UniProtKB-ARBA"/>
</dbReference>
<dbReference type="InterPro" id="IPR042092">
    <property type="entry name" value="PsdUridine_s_RsuA/RluB/E/F_cat"/>
</dbReference>
<dbReference type="Gene3D" id="3.30.70.580">
    <property type="entry name" value="Pseudouridine synthase I, catalytic domain, N-terminal subdomain"/>
    <property type="match status" value="1"/>
</dbReference>
<dbReference type="FunFam" id="3.10.290.10:FF:000003">
    <property type="entry name" value="Pseudouridine synthase"/>
    <property type="match status" value="1"/>
</dbReference>
<dbReference type="InterPro" id="IPR000748">
    <property type="entry name" value="PsdUridine_synth_RsuA/RluB/E/F"/>
</dbReference>
<dbReference type="FunFam" id="3.30.70.1560:FF:000001">
    <property type="entry name" value="Pseudouridine synthase"/>
    <property type="match status" value="1"/>
</dbReference>
<dbReference type="PROSITE" id="PS50889">
    <property type="entry name" value="S4"/>
    <property type="match status" value="1"/>
</dbReference>
<feature type="domain" description="RNA-binding S4" evidence="6">
    <location>
        <begin position="9"/>
        <end position="73"/>
    </location>
</feature>
<dbReference type="InterPro" id="IPR006145">
    <property type="entry name" value="PsdUridine_synth_RsuA/RluA"/>
</dbReference>
<reference evidence="7" key="1">
    <citation type="submission" date="2020-08" db="EMBL/GenBank/DDBJ databases">
        <title>Genome public.</title>
        <authorList>
            <person name="Liu C."/>
            <person name="Sun Q."/>
        </authorList>
    </citation>
    <scope>NUCLEOTIDE SEQUENCE</scope>
    <source>
        <strain evidence="7">NSJ-53</strain>
    </source>
</reference>
<dbReference type="PANTHER" id="PTHR47683">
    <property type="entry name" value="PSEUDOURIDINE SYNTHASE FAMILY PROTEIN-RELATED"/>
    <property type="match status" value="1"/>
</dbReference>
<dbReference type="InterPro" id="IPR018496">
    <property type="entry name" value="PsdUridine_synth_RsuA/RluB_CS"/>
</dbReference>
<comment type="caution">
    <text evidence="7">The sequence shown here is derived from an EMBL/GenBank/DDBJ whole genome shotgun (WGS) entry which is preliminary data.</text>
</comment>
<dbReference type="SUPFAM" id="SSF55174">
    <property type="entry name" value="Alpha-L RNA-binding motif"/>
    <property type="match status" value="1"/>
</dbReference>
<dbReference type="CDD" id="cd02870">
    <property type="entry name" value="PseudoU_synth_RsuA_like"/>
    <property type="match status" value="1"/>
</dbReference>